<dbReference type="RefSeq" id="WP_208244916.1">
    <property type="nucleotide sequence ID" value="NZ_JAGEPF010000018.1"/>
</dbReference>
<organism evidence="2 3">
    <name type="scientific">Actinomadura violacea</name>
    <dbReference type="NCBI Taxonomy" id="2819934"/>
    <lineage>
        <taxon>Bacteria</taxon>
        <taxon>Bacillati</taxon>
        <taxon>Actinomycetota</taxon>
        <taxon>Actinomycetes</taxon>
        <taxon>Streptosporangiales</taxon>
        <taxon>Thermomonosporaceae</taxon>
        <taxon>Actinomadura</taxon>
    </lineage>
</organism>
<feature type="compositionally biased region" description="Basic and acidic residues" evidence="1">
    <location>
        <begin position="18"/>
        <end position="32"/>
    </location>
</feature>
<accession>A0ABS3RZT6</accession>
<keyword evidence="3" id="KW-1185">Reference proteome</keyword>
<feature type="region of interest" description="Disordered" evidence="1">
    <location>
        <begin position="1"/>
        <end position="33"/>
    </location>
</feature>
<dbReference type="Proteomes" id="UP000680206">
    <property type="component" value="Unassembled WGS sequence"/>
</dbReference>
<name>A0ABS3RZT6_9ACTN</name>
<protein>
    <submittedName>
        <fullName evidence="2">Uncharacterized protein</fullName>
    </submittedName>
</protein>
<gene>
    <name evidence="2" type="ORF">J4709_28675</name>
</gene>
<comment type="caution">
    <text evidence="2">The sequence shown here is derived from an EMBL/GenBank/DDBJ whole genome shotgun (WGS) entry which is preliminary data.</text>
</comment>
<reference evidence="2 3" key="1">
    <citation type="submission" date="2021-03" db="EMBL/GenBank/DDBJ databases">
        <title>Actinomadura violae sp. nov., isolated from lichen in Thailand.</title>
        <authorList>
            <person name="Kanchanasin P."/>
            <person name="Saeng-In P."/>
            <person name="Phongsopitanun W."/>
            <person name="Yuki M."/>
            <person name="Kudo T."/>
            <person name="Ohkuma M."/>
            <person name="Tanasupawat S."/>
        </authorList>
    </citation>
    <scope>NUCLEOTIDE SEQUENCE [LARGE SCALE GENOMIC DNA]</scope>
    <source>
        <strain evidence="2 3">LCR2-06</strain>
    </source>
</reference>
<evidence type="ECO:0000313" key="2">
    <source>
        <dbReference type="EMBL" id="MBO2461559.1"/>
    </source>
</evidence>
<evidence type="ECO:0000256" key="1">
    <source>
        <dbReference type="SAM" id="MobiDB-lite"/>
    </source>
</evidence>
<evidence type="ECO:0000313" key="3">
    <source>
        <dbReference type="Proteomes" id="UP000680206"/>
    </source>
</evidence>
<dbReference type="EMBL" id="JAGEPF010000018">
    <property type="protein sequence ID" value="MBO2461559.1"/>
    <property type="molecule type" value="Genomic_DNA"/>
</dbReference>
<sequence length="55" mass="5847">MTDKRANDPAGADGPDSADEHEPVVQHDDERPLNVFNGHAENVVQIAGDVGVLNL</sequence>
<proteinExistence type="predicted"/>